<evidence type="ECO:0000313" key="1">
    <source>
        <dbReference type="EMBL" id="KAH9680955.1"/>
    </source>
</evidence>
<name>A0ACB8I1S9_CITSI</name>
<dbReference type="EMBL" id="CM039178">
    <property type="protein sequence ID" value="KAH9680955.1"/>
    <property type="molecule type" value="Genomic_DNA"/>
</dbReference>
<keyword evidence="1" id="KW-0695">RNA-directed DNA polymerase</keyword>
<reference evidence="2" key="1">
    <citation type="journal article" date="2023" name="Hortic. Res.">
        <title>A chromosome-level phased genome enabling allele-level studies in sweet orange: a case study on citrus Huanglongbing tolerance.</title>
        <authorList>
            <person name="Wu B."/>
            <person name="Yu Q."/>
            <person name="Deng Z."/>
            <person name="Duan Y."/>
            <person name="Luo F."/>
            <person name="Gmitter F. Jr."/>
        </authorList>
    </citation>
    <scope>NUCLEOTIDE SEQUENCE [LARGE SCALE GENOMIC DNA]</scope>
    <source>
        <strain evidence="2">cv. Valencia</strain>
    </source>
</reference>
<comment type="caution">
    <text evidence="1">The sequence shown here is derived from an EMBL/GenBank/DDBJ whole genome shotgun (WGS) entry which is preliminary data.</text>
</comment>
<gene>
    <name evidence="1" type="ORF">KPL71_026756</name>
</gene>
<organism evidence="1 2">
    <name type="scientific">Citrus sinensis</name>
    <name type="common">Sweet orange</name>
    <name type="synonym">Citrus aurantium var. sinensis</name>
    <dbReference type="NCBI Taxonomy" id="2711"/>
    <lineage>
        <taxon>Eukaryota</taxon>
        <taxon>Viridiplantae</taxon>
        <taxon>Streptophyta</taxon>
        <taxon>Embryophyta</taxon>
        <taxon>Tracheophyta</taxon>
        <taxon>Spermatophyta</taxon>
        <taxon>Magnoliopsida</taxon>
        <taxon>eudicotyledons</taxon>
        <taxon>Gunneridae</taxon>
        <taxon>Pentapetalae</taxon>
        <taxon>rosids</taxon>
        <taxon>malvids</taxon>
        <taxon>Sapindales</taxon>
        <taxon>Rutaceae</taxon>
        <taxon>Aurantioideae</taxon>
        <taxon>Citrus</taxon>
    </lineage>
</organism>
<protein>
    <submittedName>
        <fullName evidence="1">Reverse transcriptase domain-containing protein</fullName>
    </submittedName>
</protein>
<dbReference type="Proteomes" id="UP000829398">
    <property type="component" value="Chromosome 9"/>
</dbReference>
<accession>A0ACB8I1S9</accession>
<evidence type="ECO:0000313" key="2">
    <source>
        <dbReference type="Proteomes" id="UP000829398"/>
    </source>
</evidence>
<keyword evidence="1" id="KW-0548">Nucleotidyltransferase</keyword>
<proteinExistence type="predicted"/>
<keyword evidence="2" id="KW-1185">Reference proteome</keyword>
<keyword evidence="1" id="KW-0808">Transferase</keyword>
<sequence>MVARSLSQKEANSYRQAAAAKSKGSDSKTKARKKRQRQQNKRKRQQRRFCYQQAAAIPQILRSKERWMPRMNKENGEEIHKEGKQFTSPWKHTQSLLNEPENQNRNSAEPNRKKPDEENQHRLDNLNPIGAEHLMKDGETLKTEKSSNQIPESTAGKEKGFGDWKIKAGKIGEKQKEGKQGNEGNLQEKKEKEIVKREWLEQSKWDRTITSEQFKKVAKRSLAKLKLWSRTEFGGREKKVKELINELKSIKHNFEHYMSGEKIKRLEKHIDNMLLDEEVYWKQRSRADWLLERDRNTKFFHAKATARKRKNRIEGVLDKNGNWSIEAEEIERRFCEHFVELFTTTNPSRQQRESALKDMPKKVTAEMNEELGRPFTEEEIKEALFQMCPTKAPGPDGLPAAFFQKHWEAVKEGVTATCLHILNEKGTLAPLNHTYIALIPKIKKSRDVTEFRLISLCNVIYRIIAKCIANRLKRFLHDVISPNQSAFIPNRLITDNIIIGYECLHKIRMSKGKNNGLVALKLDISKAYDRVEWSFVEHAMYQLGFDRSWIELIMNCISTSSFSVLINGVPKGLIRPERGLRQGCRLSPYLFIICAEALSNLLNQAEKRQLIRGLKFNKEISINHLLFADDSLIFSKATVEECMSLKQIFECYATASGQIFNFEKSSMFFSGSISAEQMTKVRDIFQLKIVSKHEKYLGLPSMIGRKKVSFFKDIKLRILSKISSWQSKLFSSGGKETLIKAVAQAIPAYAMSVFRLPMKLCEDIRRLPSSPKPDQILWHYDKKGNYSVKSGYQIAMRIKHPDWPSSSSSNLAWHTRNIFVFENKRQDPQISVAKAEAVVESYARVRMTKIQAAAKVIPAKGAKWIPPPQGHFKANVDAAVNKEKNQVGLGVVIRDDSGAIIIAAVNHTKYHGDVAQAEAAAVNFGLQVVMEAKLSPLILETDCQDVVDFVLHNKSSITEICWTISEIQQKMQSFNIMVELQKIQRTCNVIAHTLAKTALANRESCVWKGAMPYHVMSDISKFL</sequence>